<feature type="signal peptide" evidence="2">
    <location>
        <begin position="1"/>
        <end position="23"/>
    </location>
</feature>
<keyword evidence="2" id="KW-0732">Signal</keyword>
<dbReference type="Proteomes" id="UP000626244">
    <property type="component" value="Unassembled WGS sequence"/>
</dbReference>
<comment type="caution">
    <text evidence="3">The sequence shown here is derived from an EMBL/GenBank/DDBJ whole genome shotgun (WGS) entry which is preliminary data.</text>
</comment>
<evidence type="ECO:0000256" key="1">
    <source>
        <dbReference type="SAM" id="MobiDB-lite"/>
    </source>
</evidence>
<dbReference type="InterPro" id="IPR029058">
    <property type="entry name" value="AB_hydrolase_fold"/>
</dbReference>
<feature type="compositionally biased region" description="Polar residues" evidence="1">
    <location>
        <begin position="482"/>
        <end position="496"/>
    </location>
</feature>
<evidence type="ECO:0000256" key="2">
    <source>
        <dbReference type="SAM" id="SignalP"/>
    </source>
</evidence>
<dbReference type="SUPFAM" id="SSF53474">
    <property type="entry name" value="alpha/beta-Hydrolases"/>
    <property type="match status" value="1"/>
</dbReference>
<feature type="chain" id="PRO_5039512141" description="Alpha/beta hydrolase" evidence="2">
    <location>
        <begin position="24"/>
        <end position="514"/>
    </location>
</feature>
<proteinExistence type="predicted"/>
<evidence type="ECO:0008006" key="5">
    <source>
        <dbReference type="Google" id="ProtNLM"/>
    </source>
</evidence>
<accession>A0A8J3EY82</accession>
<dbReference type="RefSeq" id="WP_371870378.1">
    <property type="nucleotide sequence ID" value="NZ_BMHB01000001.1"/>
</dbReference>
<dbReference type="AlphaFoldDB" id="A0A8J3EY82"/>
<dbReference type="EMBL" id="BMHB01000001">
    <property type="protein sequence ID" value="GGI13942.1"/>
    <property type="molecule type" value="Genomic_DNA"/>
</dbReference>
<evidence type="ECO:0000313" key="4">
    <source>
        <dbReference type="Proteomes" id="UP000626244"/>
    </source>
</evidence>
<feature type="region of interest" description="Disordered" evidence="1">
    <location>
        <begin position="480"/>
        <end position="514"/>
    </location>
</feature>
<evidence type="ECO:0000313" key="3">
    <source>
        <dbReference type="EMBL" id="GGI13942.1"/>
    </source>
</evidence>
<feature type="compositionally biased region" description="Basic and acidic residues" evidence="1">
    <location>
        <begin position="498"/>
        <end position="514"/>
    </location>
</feature>
<reference evidence="4" key="1">
    <citation type="journal article" date="2019" name="Int. J. Syst. Evol. Microbiol.">
        <title>The Global Catalogue of Microorganisms (GCM) 10K type strain sequencing project: providing services to taxonomists for standard genome sequencing and annotation.</title>
        <authorList>
            <consortium name="The Broad Institute Genomics Platform"/>
            <consortium name="The Broad Institute Genome Sequencing Center for Infectious Disease"/>
            <person name="Wu L."/>
            <person name="Ma J."/>
        </authorList>
    </citation>
    <scope>NUCLEOTIDE SEQUENCE [LARGE SCALE GENOMIC DNA]</scope>
    <source>
        <strain evidence="4">CGMCC 1.14993</strain>
    </source>
</reference>
<sequence length="514" mass="58083">MKKRLLILGAASILLLTSPSVSFFNEKAYSATSRTIIPGAHDVKVTQFDGVSGNWLTTKNPIQYNAAIEFGNMGLTPYNWGNKDAGTGWYKMYKPAEVKGTQINGMFEDSKFLIRVPENWNGKLVVSGIPATRSETATDLLFSDYVLAKGYAFAASDKGTQGEVDPLDSLAKSKNALWDEEDSVAEWNKRFREVTKAAQKYLIENHADKLIDKNDKRNPASKLVHKKHKVPTYAMGISNGGYVVRYALENDGKKKTGEPALYDGGIDWEGVLWRANEPNLISSLTPVVNNAEKALYGTGTEKEEAIQEMYNSGLPKGSEQLWNYHDQIYWFITLNIYRDEFDPSAENRIPWKNYLNFTNGLRDRQYDWIFNDYNYQSRPSSVKENVKKIENTGDINVPLISLTGSLDTLIFPSVHATPYEKLVKESGKAKNHRLYTIEKANHVDSLVWNAATDQKKELQPLLPYVYQSFDLLEEWVEKKKQPPNSKSIPVPSNSTKVIDLKTGHEVEPLTTEKK</sequence>
<gene>
    <name evidence="3" type="ORF">GCM10007380_20460</name>
</gene>
<name>A0A8J3EY82_9BACI</name>
<protein>
    <recommendedName>
        <fullName evidence="5">Alpha/beta hydrolase</fullName>
    </recommendedName>
</protein>
<organism evidence="3 4">
    <name type="scientific">Gottfriedia solisilvae</name>
    <dbReference type="NCBI Taxonomy" id="1516104"/>
    <lineage>
        <taxon>Bacteria</taxon>
        <taxon>Bacillati</taxon>
        <taxon>Bacillota</taxon>
        <taxon>Bacilli</taxon>
        <taxon>Bacillales</taxon>
        <taxon>Bacillaceae</taxon>
        <taxon>Gottfriedia</taxon>
    </lineage>
</organism>
<dbReference type="Gene3D" id="3.40.50.1820">
    <property type="entry name" value="alpha/beta hydrolase"/>
    <property type="match status" value="1"/>
</dbReference>
<keyword evidence="4" id="KW-1185">Reference proteome</keyword>